<dbReference type="SUPFAM" id="SSF56801">
    <property type="entry name" value="Acetyl-CoA synthetase-like"/>
    <property type="match status" value="1"/>
</dbReference>
<evidence type="ECO:0000313" key="4">
    <source>
        <dbReference type="EMBL" id="OQR69854.1"/>
    </source>
</evidence>
<dbReference type="OrthoDB" id="6493838at2759"/>
<evidence type="ECO:0000256" key="2">
    <source>
        <dbReference type="ARBA" id="ARBA00023140"/>
    </source>
</evidence>
<dbReference type="Proteomes" id="UP000192247">
    <property type="component" value="Unassembled WGS sequence"/>
</dbReference>
<sequence>MTVVLERTLDRFHRRGRRHNASKTAIVDVLRGRELTSGELEQTVRRVAGKFQKVGLRSNVQFYADNSLPAVVALQAAFFNNATVLLLSPDETVKRDEYGFQTKEAEVEYIITDSKNFNLMLEKVLLIDGSLPPGEHARVALINELPDGAYVEPAVRIKKDVLILLYTSGSTGLPKGVMHSHYNYVTSLQIMHHLGWCETYDRVLVASSLTYVSGLILHGGSLAYGATLLLASSVIEVDYPRYAELYKPTISLLLEVPARNIVTNSSRYRNAVEMVSTFRLMLISGTVFPEKLRISVQKLFTNVNFVQLYGMTEAIGAIVASDPQPVIPISAGYAVPNVIIRVLNESGKPVKVGAQKTLGYWKRMADDCTEDGLYPTGDIGVIDEDGQLNLLGRNKQFIICFDSPSIVHEDRECSP</sequence>
<comment type="caution">
    <text evidence="4">The sequence shown here is derived from an EMBL/GenBank/DDBJ whole genome shotgun (WGS) entry which is preliminary data.</text>
</comment>
<dbReference type="PANTHER" id="PTHR24096">
    <property type="entry name" value="LONG-CHAIN-FATTY-ACID--COA LIGASE"/>
    <property type="match status" value="1"/>
</dbReference>
<dbReference type="PROSITE" id="PS00455">
    <property type="entry name" value="AMP_BINDING"/>
    <property type="match status" value="1"/>
</dbReference>
<organism evidence="4 5">
    <name type="scientific">Tropilaelaps mercedesae</name>
    <dbReference type="NCBI Taxonomy" id="418985"/>
    <lineage>
        <taxon>Eukaryota</taxon>
        <taxon>Metazoa</taxon>
        <taxon>Ecdysozoa</taxon>
        <taxon>Arthropoda</taxon>
        <taxon>Chelicerata</taxon>
        <taxon>Arachnida</taxon>
        <taxon>Acari</taxon>
        <taxon>Parasitiformes</taxon>
        <taxon>Mesostigmata</taxon>
        <taxon>Gamasina</taxon>
        <taxon>Dermanyssoidea</taxon>
        <taxon>Laelapidae</taxon>
        <taxon>Tropilaelaps</taxon>
    </lineage>
</organism>
<dbReference type="Gene3D" id="3.40.50.12780">
    <property type="entry name" value="N-terminal domain of ligase-like"/>
    <property type="match status" value="1"/>
</dbReference>
<dbReference type="EMBL" id="MNPL01019595">
    <property type="protein sequence ID" value="OQR69854.1"/>
    <property type="molecule type" value="Genomic_DNA"/>
</dbReference>
<dbReference type="GO" id="GO:0005777">
    <property type="term" value="C:peroxisome"/>
    <property type="evidence" value="ECO:0007669"/>
    <property type="project" value="UniProtKB-SubCell"/>
</dbReference>
<dbReference type="InterPro" id="IPR020845">
    <property type="entry name" value="AMP-binding_CS"/>
</dbReference>
<dbReference type="Pfam" id="PF00501">
    <property type="entry name" value="AMP-binding"/>
    <property type="match status" value="1"/>
</dbReference>
<dbReference type="STRING" id="418985.A0A1V9X8I0"/>
<dbReference type="GO" id="GO:0016405">
    <property type="term" value="F:CoA-ligase activity"/>
    <property type="evidence" value="ECO:0007669"/>
    <property type="project" value="TreeGrafter"/>
</dbReference>
<comment type="subcellular location">
    <subcellularLocation>
        <location evidence="1">Peroxisome</location>
    </subcellularLocation>
</comment>
<reference evidence="4 5" key="1">
    <citation type="journal article" date="2017" name="Gigascience">
        <title>Draft genome of the honey bee ectoparasitic mite, Tropilaelaps mercedesae, is shaped by the parasitic life history.</title>
        <authorList>
            <person name="Dong X."/>
            <person name="Armstrong S.D."/>
            <person name="Xia D."/>
            <person name="Makepeace B.L."/>
            <person name="Darby A.C."/>
            <person name="Kadowaki T."/>
        </authorList>
    </citation>
    <scope>NUCLEOTIDE SEQUENCE [LARGE SCALE GENOMIC DNA]</scope>
    <source>
        <strain evidence="4">Wuxi-XJTLU</strain>
    </source>
</reference>
<keyword evidence="4" id="KW-0436">Ligase</keyword>
<feature type="domain" description="AMP-dependent synthetase/ligase" evidence="3">
    <location>
        <begin position="13"/>
        <end position="354"/>
    </location>
</feature>
<gene>
    <name evidence="4" type="ORF">BIW11_04280</name>
</gene>
<accession>A0A1V9X8I0</accession>
<keyword evidence="2" id="KW-0576">Peroxisome</keyword>
<dbReference type="AlphaFoldDB" id="A0A1V9X8I0"/>
<dbReference type="InterPro" id="IPR042099">
    <property type="entry name" value="ANL_N_sf"/>
</dbReference>
<evidence type="ECO:0000313" key="5">
    <source>
        <dbReference type="Proteomes" id="UP000192247"/>
    </source>
</evidence>
<protein>
    <submittedName>
        <fullName evidence="4">Putative 4-coumarate--CoA ligase 5-like</fullName>
    </submittedName>
</protein>
<evidence type="ECO:0000256" key="1">
    <source>
        <dbReference type="ARBA" id="ARBA00004275"/>
    </source>
</evidence>
<proteinExistence type="predicted"/>
<name>A0A1V9X8I0_9ACAR</name>
<keyword evidence="5" id="KW-1185">Reference proteome</keyword>
<dbReference type="InterPro" id="IPR000873">
    <property type="entry name" value="AMP-dep_synth/lig_dom"/>
</dbReference>
<dbReference type="InParanoid" id="A0A1V9X8I0"/>
<evidence type="ECO:0000259" key="3">
    <source>
        <dbReference type="Pfam" id="PF00501"/>
    </source>
</evidence>